<organism evidence="1 2">
    <name type="scientific">Engystomops pustulosus</name>
    <name type="common">Tungara frog</name>
    <name type="synonym">Physalaemus pustulosus</name>
    <dbReference type="NCBI Taxonomy" id="76066"/>
    <lineage>
        <taxon>Eukaryota</taxon>
        <taxon>Metazoa</taxon>
        <taxon>Chordata</taxon>
        <taxon>Craniata</taxon>
        <taxon>Vertebrata</taxon>
        <taxon>Euteleostomi</taxon>
        <taxon>Amphibia</taxon>
        <taxon>Batrachia</taxon>
        <taxon>Anura</taxon>
        <taxon>Neobatrachia</taxon>
        <taxon>Hyloidea</taxon>
        <taxon>Leptodactylidae</taxon>
        <taxon>Leiuperinae</taxon>
        <taxon>Engystomops</taxon>
    </lineage>
</organism>
<name>A0AAV6Z4U4_ENGPU</name>
<gene>
    <name evidence="1" type="ORF">GDO81_022998</name>
</gene>
<dbReference type="AlphaFoldDB" id="A0AAV6Z4U4"/>
<dbReference type="Proteomes" id="UP000824782">
    <property type="component" value="Unassembled WGS sequence"/>
</dbReference>
<comment type="caution">
    <text evidence="1">The sequence shown here is derived from an EMBL/GenBank/DDBJ whole genome shotgun (WGS) entry which is preliminary data.</text>
</comment>
<evidence type="ECO:0000313" key="2">
    <source>
        <dbReference type="Proteomes" id="UP000824782"/>
    </source>
</evidence>
<accession>A0AAV6Z4U4</accession>
<protein>
    <recommendedName>
        <fullName evidence="3">Androgen receptor</fullName>
    </recommendedName>
</protein>
<sequence length="87" mass="9703">MREGGVRERLAVCQPLNRIPEGGVISLQHHTQPASHSTPSFTPPMGLLFSESHSRLSEFFRAVMANLLETECPSYNQNPLICREVPT</sequence>
<proteinExistence type="predicted"/>
<keyword evidence="2" id="KW-1185">Reference proteome</keyword>
<evidence type="ECO:0008006" key="3">
    <source>
        <dbReference type="Google" id="ProtNLM"/>
    </source>
</evidence>
<reference evidence="1" key="1">
    <citation type="thesis" date="2020" institute="ProQuest LLC" country="789 East Eisenhower Parkway, Ann Arbor, MI, USA">
        <title>Comparative Genomics and Chromosome Evolution.</title>
        <authorList>
            <person name="Mudd A.B."/>
        </authorList>
    </citation>
    <scope>NUCLEOTIDE SEQUENCE</scope>
    <source>
        <strain evidence="1">237g6f4</strain>
        <tissue evidence="1">Blood</tissue>
    </source>
</reference>
<evidence type="ECO:0000313" key="1">
    <source>
        <dbReference type="EMBL" id="KAG8544156.1"/>
    </source>
</evidence>
<dbReference type="EMBL" id="WNYA01002518">
    <property type="protein sequence ID" value="KAG8544156.1"/>
    <property type="molecule type" value="Genomic_DNA"/>
</dbReference>